<reference evidence="2" key="1">
    <citation type="submission" date="2020-05" db="EMBL/GenBank/DDBJ databases">
        <authorList>
            <person name="Chiriac C."/>
            <person name="Salcher M."/>
            <person name="Ghai R."/>
            <person name="Kavagutti S V."/>
        </authorList>
    </citation>
    <scope>NUCLEOTIDE SEQUENCE</scope>
</reference>
<organism evidence="2">
    <name type="scientific">uncultured Caudovirales phage</name>
    <dbReference type="NCBI Taxonomy" id="2100421"/>
    <lineage>
        <taxon>Viruses</taxon>
        <taxon>Duplodnaviria</taxon>
        <taxon>Heunggongvirae</taxon>
        <taxon>Uroviricota</taxon>
        <taxon>Caudoviricetes</taxon>
        <taxon>Peduoviridae</taxon>
        <taxon>Maltschvirus</taxon>
        <taxon>Maltschvirus maltsch</taxon>
    </lineage>
</organism>
<evidence type="ECO:0000313" key="1">
    <source>
        <dbReference type="EMBL" id="CAB4176005.1"/>
    </source>
</evidence>
<proteinExistence type="predicted"/>
<accession>A0A6J5RDQ2</accession>
<name>A0A6J5RDQ2_9CAUD</name>
<gene>
    <name evidence="2" type="ORF">UFOVP1263_9</name>
    <name evidence="1" type="ORF">UFOVP980_2</name>
</gene>
<evidence type="ECO:0000313" key="2">
    <source>
        <dbReference type="EMBL" id="CAB4194062.1"/>
    </source>
</evidence>
<dbReference type="EMBL" id="LR796933">
    <property type="protein sequence ID" value="CAB4176005.1"/>
    <property type="molecule type" value="Genomic_DNA"/>
</dbReference>
<protein>
    <submittedName>
        <fullName evidence="2">Uncharacterized protein</fullName>
    </submittedName>
</protein>
<dbReference type="EMBL" id="LR797200">
    <property type="protein sequence ID" value="CAB4194062.1"/>
    <property type="molecule type" value="Genomic_DNA"/>
</dbReference>
<sequence length="156" mass="17217">MIRTSVRVDGVNKALKVLKGMDPDIRKQFNKDAKEILRPVTDDAKSRYPDTYLSGMGRSWQAGRIFPYTRQKAQRGVKVSVKQEKNGTLLKITQLDAAASVVEFAAKGSLGRNLTAASRKNSRVMWPAFDAHATDVQAGIQDLVDGVATRLTRELA</sequence>